<sequence>GAGLLWFSYSAVFVLAGVGAAVGLRALRRGGLRALLGYAPAFGLWLASFAAVYALFLGRYQDSAWLTVFFEKYCQAYLPISFSPGTLFKWFFEKANEIVKNPLGQTFRFAVASPAPFILLRFFPLLLLGGGIALMLKKDFFKFSVLFFPVLLTLIASGLKFYPFYERLVLFLAPMFLLFIAYCAQEIISFFSERSSLKLMVVALLIAPPAYNGIREIYNPDYFLNKEKGREALLFINDRAKEGDVVYVYWNMWHVYSYYKEAYGLKFTAVEGKDLKTASANEAEYLKNLSPAFHQFQGNQRLWYLYDSYLRINIGGFVEQPAWYFDKNYLPGQTPDYAFSRFGKKKEEKFSEKDAAVSLYELTPGKTF</sequence>
<dbReference type="RefSeq" id="WP_165864975.1">
    <property type="nucleotide sequence ID" value="NZ_RJJD01000020.1"/>
</dbReference>
<organism evidence="2 3">
    <name type="scientific">Rufibacter latericius</name>
    <dbReference type="NCBI Taxonomy" id="2487040"/>
    <lineage>
        <taxon>Bacteria</taxon>
        <taxon>Pseudomonadati</taxon>
        <taxon>Bacteroidota</taxon>
        <taxon>Cytophagia</taxon>
        <taxon>Cytophagales</taxon>
        <taxon>Hymenobacteraceae</taxon>
        <taxon>Rufibacter</taxon>
    </lineage>
</organism>
<dbReference type="AlphaFoldDB" id="A0A3M9MDQ5"/>
<proteinExistence type="predicted"/>
<name>A0A3M9MDQ5_9BACT</name>
<evidence type="ECO:0000256" key="1">
    <source>
        <dbReference type="SAM" id="Phobius"/>
    </source>
</evidence>
<feature type="transmembrane region" description="Helical" evidence="1">
    <location>
        <begin position="34"/>
        <end position="56"/>
    </location>
</feature>
<accession>A0A3M9MDQ5</accession>
<keyword evidence="1" id="KW-0472">Membrane</keyword>
<evidence type="ECO:0008006" key="4">
    <source>
        <dbReference type="Google" id="ProtNLM"/>
    </source>
</evidence>
<keyword evidence="1" id="KW-0812">Transmembrane</keyword>
<feature type="transmembrane region" description="Helical" evidence="1">
    <location>
        <begin position="143"/>
        <end position="162"/>
    </location>
</feature>
<keyword evidence="1" id="KW-1133">Transmembrane helix</keyword>
<dbReference type="EMBL" id="RJJD01000020">
    <property type="protein sequence ID" value="RNI22973.1"/>
    <property type="molecule type" value="Genomic_DNA"/>
</dbReference>
<reference evidence="2 3" key="1">
    <citation type="submission" date="2018-11" db="EMBL/GenBank/DDBJ databases">
        <title>Rufibacter latericius sp. nov., isolated from water in Baiyang Lake.</title>
        <authorList>
            <person name="Yang Y."/>
        </authorList>
    </citation>
    <scope>NUCLEOTIDE SEQUENCE [LARGE SCALE GENOMIC DNA]</scope>
    <source>
        <strain evidence="2 3">R-22-1c-1</strain>
    </source>
</reference>
<feature type="transmembrane region" description="Helical" evidence="1">
    <location>
        <begin position="168"/>
        <end position="191"/>
    </location>
</feature>
<feature type="non-terminal residue" evidence="2">
    <location>
        <position position="1"/>
    </location>
</feature>
<evidence type="ECO:0000313" key="2">
    <source>
        <dbReference type="EMBL" id="RNI22973.1"/>
    </source>
</evidence>
<feature type="transmembrane region" description="Helical" evidence="1">
    <location>
        <begin position="6"/>
        <end position="27"/>
    </location>
</feature>
<protein>
    <recommendedName>
        <fullName evidence="4">Glycosyltransferase RgtA/B/C/D-like domain-containing protein</fullName>
    </recommendedName>
</protein>
<feature type="transmembrane region" description="Helical" evidence="1">
    <location>
        <begin position="117"/>
        <end position="136"/>
    </location>
</feature>
<keyword evidence="3" id="KW-1185">Reference proteome</keyword>
<comment type="caution">
    <text evidence="2">The sequence shown here is derived from an EMBL/GenBank/DDBJ whole genome shotgun (WGS) entry which is preliminary data.</text>
</comment>
<dbReference type="Proteomes" id="UP000272117">
    <property type="component" value="Unassembled WGS sequence"/>
</dbReference>
<evidence type="ECO:0000313" key="3">
    <source>
        <dbReference type="Proteomes" id="UP000272117"/>
    </source>
</evidence>
<gene>
    <name evidence="2" type="ORF">EFB08_19740</name>
</gene>